<dbReference type="SMART" id="SM00248">
    <property type="entry name" value="ANK"/>
    <property type="match status" value="4"/>
</dbReference>
<dbReference type="Pfam" id="PF12796">
    <property type="entry name" value="Ank_2"/>
    <property type="match status" value="2"/>
</dbReference>
<proteinExistence type="predicted"/>
<feature type="chain" id="PRO_5004932903" evidence="5">
    <location>
        <begin position="25"/>
        <end position="242"/>
    </location>
</feature>
<dbReference type="Gene3D" id="1.25.40.20">
    <property type="entry name" value="Ankyrin repeat-containing domain"/>
    <property type="match status" value="2"/>
</dbReference>
<dbReference type="EMBL" id="AONC01000028">
    <property type="protein sequence ID" value="EXJ15272.1"/>
    <property type="molecule type" value="Genomic_DNA"/>
</dbReference>
<reference evidence="6 7" key="1">
    <citation type="submission" date="2012-11" db="EMBL/GenBank/DDBJ databases">
        <title>Genome assembly of Thiorhodococcus sp. AK35.</title>
        <authorList>
            <person name="Nupur N."/>
            <person name="Khatri I."/>
            <person name="Subramanian S."/>
            <person name="Pinnaka A."/>
        </authorList>
    </citation>
    <scope>NUCLEOTIDE SEQUENCE [LARGE SCALE GENOMIC DNA]</scope>
    <source>
        <strain evidence="6 7">AK35</strain>
    </source>
</reference>
<feature type="region of interest" description="Disordered" evidence="4">
    <location>
        <begin position="219"/>
        <end position="242"/>
    </location>
</feature>
<dbReference type="InterPro" id="IPR002110">
    <property type="entry name" value="Ankyrin_rpt"/>
</dbReference>
<dbReference type="eggNOG" id="COG0666">
    <property type="taxonomic scope" value="Bacteria"/>
</dbReference>
<organism evidence="6 7">
    <name type="scientific">Imhoffiella purpurea</name>
    <dbReference type="NCBI Taxonomy" id="1249627"/>
    <lineage>
        <taxon>Bacteria</taxon>
        <taxon>Pseudomonadati</taxon>
        <taxon>Pseudomonadota</taxon>
        <taxon>Gammaproteobacteria</taxon>
        <taxon>Chromatiales</taxon>
        <taxon>Chromatiaceae</taxon>
        <taxon>Imhoffiella</taxon>
    </lineage>
</organism>
<dbReference type="PANTHER" id="PTHR24171:SF9">
    <property type="entry name" value="ANKYRIN REPEAT DOMAIN-CONTAINING PROTEIN 39"/>
    <property type="match status" value="1"/>
</dbReference>
<feature type="signal peptide" evidence="5">
    <location>
        <begin position="1"/>
        <end position="24"/>
    </location>
</feature>
<sequence>MRRRQTLVSRLTIVSLLTVFALLACSEPAQPTLSLYRAVHIGDLDQVKRHLYWHTDIDQPDVDGDTPLHVAAQNGKVTIAEHLLSHGANPDVLDASGRTPLEVALRFGKTQVAQTLVEHGARIDPQALLLELVGQGISDRDTFSFLARNGAEIDRADDQGRTSLTLAIQGGYLDTVNRLLIEGADVNQPDGRGRMPLAIALKRSDGKATDRQTIVELLQRNGARSRPESAAAPTLETPETSK</sequence>
<keyword evidence="1" id="KW-0677">Repeat</keyword>
<dbReference type="STRING" id="1249627.D779_1570"/>
<evidence type="ECO:0000256" key="5">
    <source>
        <dbReference type="SAM" id="SignalP"/>
    </source>
</evidence>
<dbReference type="OrthoDB" id="264542at2"/>
<keyword evidence="2 3" id="KW-0040">ANK repeat</keyword>
<keyword evidence="5" id="KW-0732">Signal</keyword>
<evidence type="ECO:0000313" key="7">
    <source>
        <dbReference type="Proteomes" id="UP000019460"/>
    </source>
</evidence>
<feature type="repeat" description="ANK" evidence="3">
    <location>
        <begin position="159"/>
        <end position="191"/>
    </location>
</feature>
<dbReference type="PROSITE" id="PS50297">
    <property type="entry name" value="ANK_REP_REGION"/>
    <property type="match status" value="3"/>
</dbReference>
<comment type="caution">
    <text evidence="6">The sequence shown here is derived from an EMBL/GenBank/DDBJ whole genome shotgun (WGS) entry which is preliminary data.</text>
</comment>
<dbReference type="AlphaFoldDB" id="W9VGU6"/>
<dbReference type="PRINTS" id="PR01415">
    <property type="entry name" value="ANKYRIN"/>
</dbReference>
<evidence type="ECO:0000313" key="6">
    <source>
        <dbReference type="EMBL" id="EXJ15272.1"/>
    </source>
</evidence>
<dbReference type="PROSITE" id="PS50088">
    <property type="entry name" value="ANK_REPEAT"/>
    <property type="match status" value="3"/>
</dbReference>
<keyword evidence="7" id="KW-1185">Reference proteome</keyword>
<gene>
    <name evidence="6" type="ORF">D779_1570</name>
</gene>
<dbReference type="InterPro" id="IPR036770">
    <property type="entry name" value="Ankyrin_rpt-contain_sf"/>
</dbReference>
<evidence type="ECO:0000256" key="1">
    <source>
        <dbReference type="ARBA" id="ARBA00022737"/>
    </source>
</evidence>
<dbReference type="SUPFAM" id="SSF48403">
    <property type="entry name" value="Ankyrin repeat"/>
    <property type="match status" value="1"/>
</dbReference>
<dbReference type="PANTHER" id="PTHR24171">
    <property type="entry name" value="ANKYRIN REPEAT DOMAIN-CONTAINING PROTEIN 39-RELATED"/>
    <property type="match status" value="1"/>
</dbReference>
<evidence type="ECO:0000256" key="2">
    <source>
        <dbReference type="ARBA" id="ARBA00023043"/>
    </source>
</evidence>
<accession>W9VGU6</accession>
<dbReference type="RefSeq" id="WP_043753197.1">
    <property type="nucleotide sequence ID" value="NZ_AONC01000028.1"/>
</dbReference>
<feature type="repeat" description="ANK" evidence="3">
    <location>
        <begin position="63"/>
        <end position="95"/>
    </location>
</feature>
<dbReference type="Proteomes" id="UP000019460">
    <property type="component" value="Unassembled WGS sequence"/>
</dbReference>
<feature type="repeat" description="ANK" evidence="3">
    <location>
        <begin position="96"/>
        <end position="128"/>
    </location>
</feature>
<dbReference type="PROSITE" id="PS51257">
    <property type="entry name" value="PROKAR_LIPOPROTEIN"/>
    <property type="match status" value="1"/>
</dbReference>
<protein>
    <submittedName>
        <fullName evidence="6">Ankyrin repeat protein</fullName>
    </submittedName>
</protein>
<evidence type="ECO:0000256" key="4">
    <source>
        <dbReference type="SAM" id="MobiDB-lite"/>
    </source>
</evidence>
<name>W9VGU6_9GAMM</name>
<evidence type="ECO:0000256" key="3">
    <source>
        <dbReference type="PROSITE-ProRule" id="PRU00023"/>
    </source>
</evidence>